<protein>
    <submittedName>
        <fullName evidence="3">F-box protein At2g19630</fullName>
    </submittedName>
</protein>
<name>A0A8B8QX10_9MYRT</name>
<dbReference type="OrthoDB" id="687122at2759"/>
<dbReference type="RefSeq" id="XP_030551741.1">
    <property type="nucleotide sequence ID" value="XM_030695881.2"/>
</dbReference>
<dbReference type="Pfam" id="PF00646">
    <property type="entry name" value="F-box"/>
    <property type="match status" value="1"/>
</dbReference>
<gene>
    <name evidence="3" type="primary">LOC115756186</name>
</gene>
<dbReference type="Pfam" id="PF08268">
    <property type="entry name" value="FBA_3"/>
    <property type="match status" value="1"/>
</dbReference>
<accession>A0A8B8QX10</accession>
<dbReference type="PROSITE" id="PS50181">
    <property type="entry name" value="FBOX"/>
    <property type="match status" value="1"/>
</dbReference>
<dbReference type="SMART" id="SM00256">
    <property type="entry name" value="FBOX"/>
    <property type="match status" value="1"/>
</dbReference>
<evidence type="ECO:0000259" key="1">
    <source>
        <dbReference type="PROSITE" id="PS50181"/>
    </source>
</evidence>
<evidence type="ECO:0000313" key="3">
    <source>
        <dbReference type="RefSeq" id="XP_030551741.1"/>
    </source>
</evidence>
<dbReference type="InterPro" id="IPR001810">
    <property type="entry name" value="F-box_dom"/>
</dbReference>
<sequence length="404" mass="46134">MKRYNRRKSSGTTDDDSIVLPEDLLIEILKRLPVKSLCRFRCVSTSWRSLISDPRFIDSHLTHSATRPNLIVSFPDPKAGRQGGLRIFSADQSDPRDGQHQMARPLFSLRGWTSYVPQSLHGLISLKVGSHVKICNPSTRKYVAFKSPRIKRRSGRWSYFQQTETFGFDPVERTHKVLSTWVVIGGVREFIMEAWVLTLGTKEWRRVEGCPPHHKKDNEFCFNGVVYYTAWYLSHGFRPDNCLVAFDVRAESFRVITIPVGAIEVGHAPLLIEFEGRVAMVGCGDALSWDEIVMWILEDSDREIWKKRVFVLPPCWKDMVADRRVFPVGTVGSGELLFAPRTLRNPVCVFYYNLKTNGCRRSEIYGLPEPPEYCHLTFSDHVESLQPPRGLSGGSQARQLFLAA</sequence>
<dbReference type="CDD" id="cd22157">
    <property type="entry name" value="F-box_AtFBW1-like"/>
    <property type="match status" value="1"/>
</dbReference>
<dbReference type="PANTHER" id="PTHR31111:SF138">
    <property type="entry name" value="F-BOX ASSOCIATED DOMAIN-CONTAINING PROTEIN"/>
    <property type="match status" value="1"/>
</dbReference>
<proteinExistence type="predicted"/>
<dbReference type="KEGG" id="rarg:115756186"/>
<evidence type="ECO:0000313" key="2">
    <source>
        <dbReference type="Proteomes" id="UP000827889"/>
    </source>
</evidence>
<dbReference type="AlphaFoldDB" id="A0A8B8QX10"/>
<dbReference type="SUPFAM" id="SSF81383">
    <property type="entry name" value="F-box domain"/>
    <property type="match status" value="1"/>
</dbReference>
<dbReference type="InterPro" id="IPR013187">
    <property type="entry name" value="F-box-assoc_dom_typ3"/>
</dbReference>
<dbReference type="Proteomes" id="UP000827889">
    <property type="component" value="Chromosome 6"/>
</dbReference>
<dbReference type="InterPro" id="IPR036047">
    <property type="entry name" value="F-box-like_dom_sf"/>
</dbReference>
<dbReference type="GeneID" id="115756186"/>
<dbReference type="Gene3D" id="1.20.1280.50">
    <property type="match status" value="1"/>
</dbReference>
<organism evidence="2 3">
    <name type="scientific">Rhodamnia argentea</name>
    <dbReference type="NCBI Taxonomy" id="178133"/>
    <lineage>
        <taxon>Eukaryota</taxon>
        <taxon>Viridiplantae</taxon>
        <taxon>Streptophyta</taxon>
        <taxon>Embryophyta</taxon>
        <taxon>Tracheophyta</taxon>
        <taxon>Spermatophyta</taxon>
        <taxon>Magnoliopsida</taxon>
        <taxon>eudicotyledons</taxon>
        <taxon>Gunneridae</taxon>
        <taxon>Pentapetalae</taxon>
        <taxon>rosids</taxon>
        <taxon>malvids</taxon>
        <taxon>Myrtales</taxon>
        <taxon>Myrtaceae</taxon>
        <taxon>Myrtoideae</taxon>
        <taxon>Myrteae</taxon>
        <taxon>Australasian group</taxon>
        <taxon>Rhodamnia</taxon>
    </lineage>
</organism>
<keyword evidence="2" id="KW-1185">Reference proteome</keyword>
<reference evidence="3" key="1">
    <citation type="submission" date="2025-08" db="UniProtKB">
        <authorList>
            <consortium name="RefSeq"/>
        </authorList>
    </citation>
    <scope>IDENTIFICATION</scope>
    <source>
        <tissue evidence="3">Leaf</tissue>
    </source>
</reference>
<dbReference type="NCBIfam" id="TIGR01640">
    <property type="entry name" value="F_box_assoc_1"/>
    <property type="match status" value="1"/>
</dbReference>
<dbReference type="InterPro" id="IPR017451">
    <property type="entry name" value="F-box-assoc_interact_dom"/>
</dbReference>
<feature type="domain" description="F-box" evidence="1">
    <location>
        <begin position="14"/>
        <end position="60"/>
    </location>
</feature>
<dbReference type="PANTHER" id="PTHR31111">
    <property type="entry name" value="BNAA05G37150D PROTEIN-RELATED"/>
    <property type="match status" value="1"/>
</dbReference>